<gene>
    <name evidence="4" type="ORF">FB564_1409</name>
</gene>
<dbReference type="GO" id="GO:0032259">
    <property type="term" value="P:methylation"/>
    <property type="evidence" value="ECO:0007669"/>
    <property type="project" value="UniProtKB-KW"/>
</dbReference>
<accession>A0A542XKC6</accession>
<organism evidence="4 5">
    <name type="scientific">Salinispora arenicola</name>
    <dbReference type="NCBI Taxonomy" id="168697"/>
    <lineage>
        <taxon>Bacteria</taxon>
        <taxon>Bacillati</taxon>
        <taxon>Actinomycetota</taxon>
        <taxon>Actinomycetes</taxon>
        <taxon>Micromonosporales</taxon>
        <taxon>Micromonosporaceae</taxon>
        <taxon>Salinispora</taxon>
    </lineage>
</organism>
<reference evidence="4 5" key="1">
    <citation type="submission" date="2019-06" db="EMBL/GenBank/DDBJ databases">
        <title>Sequencing the genomes of 1000 actinobacteria strains.</title>
        <authorList>
            <person name="Klenk H.-P."/>
        </authorList>
    </citation>
    <scope>NUCLEOTIDE SEQUENCE [LARGE SCALE GENOMIC DNA]</scope>
    <source>
        <strain evidence="4 5">DSM 44819</strain>
    </source>
</reference>
<comment type="similarity">
    <text evidence="1">Belongs to the peptidase A24 family.</text>
</comment>
<comment type="caution">
    <text evidence="4">The sequence shown here is derived from an EMBL/GenBank/DDBJ whole genome shotgun (WGS) entry which is preliminary data.</text>
</comment>
<name>A0A542XKC6_SALAC</name>
<dbReference type="Gene3D" id="1.20.120.1220">
    <property type="match status" value="1"/>
</dbReference>
<proteinExistence type="inferred from homology"/>
<dbReference type="GO" id="GO:0004190">
    <property type="term" value="F:aspartic-type endopeptidase activity"/>
    <property type="evidence" value="ECO:0007669"/>
    <property type="project" value="InterPro"/>
</dbReference>
<feature type="transmembrane region" description="Helical" evidence="2">
    <location>
        <begin position="161"/>
        <end position="179"/>
    </location>
</feature>
<evidence type="ECO:0000256" key="1">
    <source>
        <dbReference type="ARBA" id="ARBA00005801"/>
    </source>
</evidence>
<dbReference type="InterPro" id="IPR000045">
    <property type="entry name" value="Prepilin_IV_endopep_pep"/>
</dbReference>
<evidence type="ECO:0000313" key="4">
    <source>
        <dbReference type="EMBL" id="TQL36321.1"/>
    </source>
</evidence>
<protein>
    <submittedName>
        <fullName evidence="4">Leader peptidase (Prepilin peptidase)/N-methyltransferase</fullName>
    </submittedName>
</protein>
<evidence type="ECO:0000256" key="2">
    <source>
        <dbReference type="SAM" id="Phobius"/>
    </source>
</evidence>
<keyword evidence="2" id="KW-0812">Transmembrane</keyword>
<keyword evidence="2" id="KW-0472">Membrane</keyword>
<evidence type="ECO:0000313" key="5">
    <source>
        <dbReference type="Proteomes" id="UP000315983"/>
    </source>
</evidence>
<dbReference type="InterPro" id="IPR050882">
    <property type="entry name" value="Prepilin_peptidase/N-MTase"/>
</dbReference>
<feature type="transmembrane region" description="Helical" evidence="2">
    <location>
        <begin position="37"/>
        <end position="57"/>
    </location>
</feature>
<dbReference type="GO" id="GO:0006465">
    <property type="term" value="P:signal peptide processing"/>
    <property type="evidence" value="ECO:0007669"/>
    <property type="project" value="TreeGrafter"/>
</dbReference>
<dbReference type="GO" id="GO:0005886">
    <property type="term" value="C:plasma membrane"/>
    <property type="evidence" value="ECO:0007669"/>
    <property type="project" value="TreeGrafter"/>
</dbReference>
<dbReference type="GO" id="GO:0008168">
    <property type="term" value="F:methyltransferase activity"/>
    <property type="evidence" value="ECO:0007669"/>
    <property type="project" value="UniProtKB-KW"/>
</dbReference>
<dbReference type="PANTHER" id="PTHR30487">
    <property type="entry name" value="TYPE 4 PREPILIN-LIKE PROTEINS LEADER PEPTIDE-PROCESSING ENZYME"/>
    <property type="match status" value="1"/>
</dbReference>
<feature type="domain" description="Prepilin type IV endopeptidase peptidase" evidence="3">
    <location>
        <begin position="139"/>
        <end position="248"/>
    </location>
</feature>
<dbReference type="RefSeq" id="WP_142116220.1">
    <property type="nucleotide sequence ID" value="NZ_BOQM01000009.1"/>
</dbReference>
<dbReference type="Proteomes" id="UP000315983">
    <property type="component" value="Unassembled WGS sequence"/>
</dbReference>
<sequence length="280" mass="28767">MDKRLLLWITPTRVGLTCRAPHGPTGRRRILGIGPRYAPAVLLPLVAAVVGAGWGMLVPGLVDRYAVHWPDGRPRPAWRTTCPDCTTVRPPWWRASGRCPACRGPLTPGRAVTVPLAAATTAVTVAGVGSTWALPAFLLLAALAVPLALVDLRVLRLPDPLVGIAVGGGTALLAIAAVADQAAPALGRGLLAAALCGVGYLTLALLPRSQLGFGDVKLGAALGLYLGWLGWQTVAVGVLLAPLVNLPVVIGFLVAGHAGRRTPVPYGPAMLVAAIAATVL</sequence>
<dbReference type="PANTHER" id="PTHR30487:SF0">
    <property type="entry name" value="PREPILIN LEADER PEPTIDASE_N-METHYLTRANSFERASE-RELATED"/>
    <property type="match status" value="1"/>
</dbReference>
<dbReference type="EMBL" id="VFOL01000001">
    <property type="protein sequence ID" value="TQL36321.1"/>
    <property type="molecule type" value="Genomic_DNA"/>
</dbReference>
<keyword evidence="2" id="KW-1133">Transmembrane helix</keyword>
<dbReference type="AlphaFoldDB" id="A0A542XKC6"/>
<evidence type="ECO:0000259" key="3">
    <source>
        <dbReference type="Pfam" id="PF01478"/>
    </source>
</evidence>
<dbReference type="Pfam" id="PF01478">
    <property type="entry name" value="Peptidase_A24"/>
    <property type="match status" value="1"/>
</dbReference>
<feature type="transmembrane region" description="Helical" evidence="2">
    <location>
        <begin position="132"/>
        <end position="149"/>
    </location>
</feature>
<keyword evidence="4" id="KW-0808">Transferase</keyword>
<feature type="transmembrane region" description="Helical" evidence="2">
    <location>
        <begin position="185"/>
        <end position="206"/>
    </location>
</feature>
<keyword evidence="4" id="KW-0489">Methyltransferase</keyword>
<dbReference type="GeneID" id="93770710"/>